<gene>
    <name evidence="4" type="primary">acpP_5</name>
    <name evidence="4" type="ORF">DWB77_04708</name>
</gene>
<keyword evidence="2" id="KW-0597">Phosphoprotein</keyword>
<keyword evidence="5" id="KW-1185">Reference proteome</keyword>
<organism evidence="4 5">
    <name type="scientific">Streptomyces hundungensis</name>
    <dbReference type="NCBI Taxonomy" id="1077946"/>
    <lineage>
        <taxon>Bacteria</taxon>
        <taxon>Bacillati</taxon>
        <taxon>Actinomycetota</taxon>
        <taxon>Actinomycetes</taxon>
        <taxon>Kitasatosporales</taxon>
        <taxon>Streptomycetaceae</taxon>
        <taxon>Streptomyces</taxon>
    </lineage>
</organism>
<evidence type="ECO:0000259" key="3">
    <source>
        <dbReference type="PROSITE" id="PS50075"/>
    </source>
</evidence>
<dbReference type="EMBL" id="CP032698">
    <property type="protein sequence ID" value="AYG82529.1"/>
    <property type="molecule type" value="Genomic_DNA"/>
</dbReference>
<dbReference type="InterPro" id="IPR009081">
    <property type="entry name" value="PP-bd_ACP"/>
</dbReference>
<evidence type="ECO:0000256" key="2">
    <source>
        <dbReference type="ARBA" id="ARBA00022553"/>
    </source>
</evidence>
<dbReference type="Gene3D" id="1.10.1200.10">
    <property type="entry name" value="ACP-like"/>
    <property type="match status" value="1"/>
</dbReference>
<proteinExistence type="predicted"/>
<sequence>MSKTLTVPLSDQILDLLVSEFDAPAGTTVDTEFKLLGFDSLILVELAVALSSLLGAEVTDDELQEAGTVTKTVAHLAARGIHG</sequence>
<dbReference type="Proteomes" id="UP000271554">
    <property type="component" value="Chromosome"/>
</dbReference>
<dbReference type="OrthoDB" id="4286325at2"/>
<dbReference type="AlphaFoldDB" id="A0A387HGC2"/>
<dbReference type="SUPFAM" id="SSF47336">
    <property type="entry name" value="ACP-like"/>
    <property type="match status" value="1"/>
</dbReference>
<name>A0A387HGC2_9ACTN</name>
<dbReference type="PROSITE" id="PS00012">
    <property type="entry name" value="PHOSPHOPANTETHEINE"/>
    <property type="match status" value="1"/>
</dbReference>
<evidence type="ECO:0000313" key="5">
    <source>
        <dbReference type="Proteomes" id="UP000271554"/>
    </source>
</evidence>
<reference evidence="4 5" key="1">
    <citation type="submission" date="2018-10" db="EMBL/GenBank/DDBJ databases">
        <title>Relationship between Morphology and Antimicrobial Activity in Streptomyces.</title>
        <authorList>
            <person name="Kang H.J."/>
            <person name="Kim S.B."/>
        </authorList>
    </citation>
    <scope>NUCLEOTIDE SEQUENCE [LARGE SCALE GENOMIC DNA]</scope>
    <source>
        <strain evidence="4 5">BH38</strain>
    </source>
</reference>
<dbReference type="KEGG" id="shun:DWB77_04708"/>
<dbReference type="Pfam" id="PF00550">
    <property type="entry name" value="PP-binding"/>
    <property type="match status" value="1"/>
</dbReference>
<evidence type="ECO:0000256" key="1">
    <source>
        <dbReference type="ARBA" id="ARBA00022450"/>
    </source>
</evidence>
<evidence type="ECO:0000313" key="4">
    <source>
        <dbReference type="EMBL" id="AYG82529.1"/>
    </source>
</evidence>
<feature type="domain" description="Carrier" evidence="3">
    <location>
        <begin position="4"/>
        <end position="80"/>
    </location>
</feature>
<dbReference type="PROSITE" id="PS50075">
    <property type="entry name" value="CARRIER"/>
    <property type="match status" value="1"/>
</dbReference>
<dbReference type="InterPro" id="IPR036736">
    <property type="entry name" value="ACP-like_sf"/>
</dbReference>
<keyword evidence="1" id="KW-0596">Phosphopantetheine</keyword>
<protein>
    <submittedName>
        <fullName evidence="4">Acyl carrier protein</fullName>
    </submittedName>
</protein>
<dbReference type="InterPro" id="IPR006162">
    <property type="entry name" value="Ppantetheine_attach_site"/>
</dbReference>
<dbReference type="RefSeq" id="WP_120723102.1">
    <property type="nucleotide sequence ID" value="NZ_CP032698.1"/>
</dbReference>
<accession>A0A387HGC2</accession>